<reference evidence="2 3" key="1">
    <citation type="submission" date="2020-11" db="EMBL/GenBank/DDBJ databases">
        <authorList>
            <person name="Kim M.K."/>
        </authorList>
    </citation>
    <scope>NUCLEOTIDE SEQUENCE [LARGE SCALE GENOMIC DNA]</scope>
    <source>
        <strain evidence="2 3">BT662</strain>
    </source>
</reference>
<feature type="signal peptide" evidence="1">
    <location>
        <begin position="1"/>
        <end position="26"/>
    </location>
</feature>
<evidence type="ECO:0000313" key="3">
    <source>
        <dbReference type="Proteomes" id="UP000618931"/>
    </source>
</evidence>
<feature type="chain" id="PRO_5047014098" evidence="1">
    <location>
        <begin position="27"/>
        <end position="261"/>
    </location>
</feature>
<dbReference type="EMBL" id="JADQDM010000001">
    <property type="protein sequence ID" value="MBF9219872.1"/>
    <property type="molecule type" value="Genomic_DNA"/>
</dbReference>
<dbReference type="InterPro" id="IPR026444">
    <property type="entry name" value="Secre_tail"/>
</dbReference>
<dbReference type="RefSeq" id="WP_196291334.1">
    <property type="nucleotide sequence ID" value="NZ_JADQDM010000001.1"/>
</dbReference>
<proteinExistence type="predicted"/>
<organism evidence="2 3">
    <name type="scientific">Hymenobacter ruricola</name>
    <dbReference type="NCBI Taxonomy" id="2791023"/>
    <lineage>
        <taxon>Bacteria</taxon>
        <taxon>Pseudomonadati</taxon>
        <taxon>Bacteroidota</taxon>
        <taxon>Cytophagia</taxon>
        <taxon>Cytophagales</taxon>
        <taxon>Hymenobacteraceae</taxon>
        <taxon>Hymenobacter</taxon>
    </lineage>
</organism>
<dbReference type="NCBIfam" id="TIGR04183">
    <property type="entry name" value="Por_Secre_tail"/>
    <property type="match status" value="1"/>
</dbReference>
<keyword evidence="1" id="KW-0732">Signal</keyword>
<dbReference type="Proteomes" id="UP000618931">
    <property type="component" value="Unassembled WGS sequence"/>
</dbReference>
<comment type="caution">
    <text evidence="2">The sequence shown here is derived from an EMBL/GenBank/DDBJ whole genome shotgun (WGS) entry which is preliminary data.</text>
</comment>
<keyword evidence="3" id="KW-1185">Reference proteome</keyword>
<accession>A0ABS0HZU4</accession>
<name>A0ABS0HZU4_9BACT</name>
<sequence length="261" mass="28401">MTKLYSPFRLFGWLLLLGCLSLSAHAQRPPQTWVYDSLGRPLRVNHELLVSFDPSVITRAAVNSRNGNQGPLSDFLKPATAAALQVALGISLINVYAIKVVRTAIPADSLAPDGTHQEPFWNTLLLCFPSETDDYAVMNILWNQPFSVVKSSGYNLAVQLHNSSAAGPPPFLLAPGAGQPLAYPMPAHDVVTFALPSPLPASAALTVFTPAGRVVYTEQHKVFQHGELVPLQINLAALPPGQYFYRLITPASTYQGRFEKQ</sequence>
<gene>
    <name evidence="2" type="ORF">I2H31_02045</name>
</gene>
<evidence type="ECO:0000313" key="2">
    <source>
        <dbReference type="EMBL" id="MBF9219872.1"/>
    </source>
</evidence>
<protein>
    <submittedName>
        <fullName evidence="2">T9SS type A sorting domain-containing protein</fullName>
    </submittedName>
</protein>
<evidence type="ECO:0000256" key="1">
    <source>
        <dbReference type="SAM" id="SignalP"/>
    </source>
</evidence>